<gene>
    <name evidence="3" type="ORF">R5R35_005689</name>
</gene>
<dbReference type="GO" id="GO:0045944">
    <property type="term" value="P:positive regulation of transcription by RNA polymerase II"/>
    <property type="evidence" value="ECO:0007669"/>
    <property type="project" value="TreeGrafter"/>
</dbReference>
<dbReference type="SUPFAM" id="SSF47459">
    <property type="entry name" value="HLH, helix-loop-helix DNA-binding domain"/>
    <property type="match status" value="1"/>
</dbReference>
<keyword evidence="4" id="KW-1185">Reference proteome</keyword>
<reference evidence="3 4" key="1">
    <citation type="submission" date="2024-03" db="EMBL/GenBank/DDBJ databases">
        <title>The genome assembly and annotation of the cricket Gryllus longicercus Weissman &amp; Gray.</title>
        <authorList>
            <person name="Szrajer S."/>
            <person name="Gray D."/>
            <person name="Ylla G."/>
        </authorList>
    </citation>
    <scope>NUCLEOTIDE SEQUENCE [LARGE SCALE GENOMIC DNA]</scope>
    <source>
        <strain evidence="3">DAG 2021-001</strain>
        <tissue evidence="3">Whole body minus gut</tissue>
    </source>
</reference>
<dbReference type="CDD" id="cd11427">
    <property type="entry name" value="bHLH_TS_NeuroD"/>
    <property type="match status" value="1"/>
</dbReference>
<feature type="region of interest" description="Disordered" evidence="1">
    <location>
        <begin position="1"/>
        <end position="28"/>
    </location>
</feature>
<name>A0AAN9VRF8_9ORTH</name>
<dbReference type="Proteomes" id="UP001378592">
    <property type="component" value="Unassembled WGS sequence"/>
</dbReference>
<dbReference type="GO" id="GO:0061564">
    <property type="term" value="P:axon development"/>
    <property type="evidence" value="ECO:0007669"/>
    <property type="project" value="TreeGrafter"/>
</dbReference>
<comment type="caution">
    <text evidence="3">The sequence shown here is derived from an EMBL/GenBank/DDBJ whole genome shotgun (WGS) entry which is preliminary data.</text>
</comment>
<evidence type="ECO:0000259" key="2">
    <source>
        <dbReference type="PROSITE" id="PS50888"/>
    </source>
</evidence>
<dbReference type="GO" id="GO:0005634">
    <property type="term" value="C:nucleus"/>
    <property type="evidence" value="ECO:0007669"/>
    <property type="project" value="TreeGrafter"/>
</dbReference>
<dbReference type="EMBL" id="JAZDUA010000128">
    <property type="protein sequence ID" value="KAK7867052.1"/>
    <property type="molecule type" value="Genomic_DNA"/>
</dbReference>
<dbReference type="InterPro" id="IPR050359">
    <property type="entry name" value="bHLH_transcription_factors"/>
</dbReference>
<evidence type="ECO:0000256" key="1">
    <source>
        <dbReference type="SAM" id="MobiDB-lite"/>
    </source>
</evidence>
<dbReference type="InterPro" id="IPR036638">
    <property type="entry name" value="HLH_DNA-bd_sf"/>
</dbReference>
<feature type="compositionally biased region" description="Basic residues" evidence="1">
    <location>
        <begin position="10"/>
        <end position="28"/>
    </location>
</feature>
<protein>
    <recommendedName>
        <fullName evidence="2">BHLH domain-containing protein</fullName>
    </recommendedName>
</protein>
<dbReference type="PANTHER" id="PTHR19290:SF134">
    <property type="entry name" value="NEUROGENIC DIFFERENTIATION FACTOR 1"/>
    <property type="match status" value="1"/>
</dbReference>
<evidence type="ECO:0000313" key="4">
    <source>
        <dbReference type="Proteomes" id="UP001378592"/>
    </source>
</evidence>
<dbReference type="PANTHER" id="PTHR19290">
    <property type="entry name" value="BASIC HELIX-LOOP-HELIX PROTEIN NEUROGENIN-RELATED"/>
    <property type="match status" value="1"/>
</dbReference>
<dbReference type="PROSITE" id="PS50888">
    <property type="entry name" value="BHLH"/>
    <property type="match status" value="1"/>
</dbReference>
<evidence type="ECO:0000313" key="3">
    <source>
        <dbReference type="EMBL" id="KAK7867052.1"/>
    </source>
</evidence>
<dbReference type="Gene3D" id="4.10.280.10">
    <property type="entry name" value="Helix-loop-helix DNA-binding domain"/>
    <property type="match status" value="1"/>
</dbReference>
<dbReference type="GO" id="GO:0046983">
    <property type="term" value="F:protein dimerization activity"/>
    <property type="evidence" value="ECO:0007669"/>
    <property type="project" value="InterPro"/>
</dbReference>
<accession>A0AAN9VRF8</accession>
<dbReference type="GO" id="GO:0070888">
    <property type="term" value="F:E-box binding"/>
    <property type="evidence" value="ECO:0007669"/>
    <property type="project" value="TreeGrafter"/>
</dbReference>
<dbReference type="GO" id="GO:0000981">
    <property type="term" value="F:DNA-binding transcription factor activity, RNA polymerase II-specific"/>
    <property type="evidence" value="ECO:0007669"/>
    <property type="project" value="TreeGrafter"/>
</dbReference>
<sequence length="217" mass="24618">MDTEVLSKTSHLKGHKMRARRHKANARERHRMHGLNAALDRLRRCVPVQQCRNNSQQKLSKIETLRLARNYISALSQILVEGKGMEETRFVNILAQGLSQATANLLASSLGLTQGQYQCYSGRTTSVQQHPVLATVWGMGGMPGACCLQSDFTNQYQQQIVADSLICNSTYHVHNSLSSDYWEESDVSYSNHESVPQFPTCQQNYETYHYLGNWNHN</sequence>
<dbReference type="AlphaFoldDB" id="A0AAN9VRF8"/>
<organism evidence="3 4">
    <name type="scientific">Gryllus longicercus</name>
    <dbReference type="NCBI Taxonomy" id="2509291"/>
    <lineage>
        <taxon>Eukaryota</taxon>
        <taxon>Metazoa</taxon>
        <taxon>Ecdysozoa</taxon>
        <taxon>Arthropoda</taxon>
        <taxon>Hexapoda</taxon>
        <taxon>Insecta</taxon>
        <taxon>Pterygota</taxon>
        <taxon>Neoptera</taxon>
        <taxon>Polyneoptera</taxon>
        <taxon>Orthoptera</taxon>
        <taxon>Ensifera</taxon>
        <taxon>Gryllidea</taxon>
        <taxon>Grylloidea</taxon>
        <taxon>Gryllidae</taxon>
        <taxon>Gryllinae</taxon>
        <taxon>Gryllus</taxon>
    </lineage>
</organism>
<dbReference type="Pfam" id="PF00010">
    <property type="entry name" value="HLH"/>
    <property type="match status" value="1"/>
</dbReference>
<dbReference type="SMART" id="SM00353">
    <property type="entry name" value="HLH"/>
    <property type="match status" value="1"/>
</dbReference>
<dbReference type="InterPro" id="IPR011598">
    <property type="entry name" value="bHLH_dom"/>
</dbReference>
<dbReference type="GO" id="GO:0007423">
    <property type="term" value="P:sensory organ development"/>
    <property type="evidence" value="ECO:0007669"/>
    <property type="project" value="TreeGrafter"/>
</dbReference>
<feature type="domain" description="BHLH" evidence="2">
    <location>
        <begin position="19"/>
        <end position="75"/>
    </location>
</feature>
<proteinExistence type="predicted"/>